<name>A0A699USL2_TANCI</name>
<dbReference type="PANTHER" id="PTHR33886:SF8">
    <property type="entry name" value="UNSATURATED RHAMNOGALACTURONAN HYDROLASE (EUROFUNG)"/>
    <property type="match status" value="1"/>
</dbReference>
<dbReference type="SUPFAM" id="SSF48208">
    <property type="entry name" value="Six-hairpin glycosidases"/>
    <property type="match status" value="1"/>
</dbReference>
<dbReference type="Gene3D" id="1.50.10.10">
    <property type="match status" value="1"/>
</dbReference>
<gene>
    <name evidence="2" type="ORF">Tci_897429</name>
</gene>
<dbReference type="GO" id="GO:0005975">
    <property type="term" value="P:carbohydrate metabolic process"/>
    <property type="evidence" value="ECO:0007669"/>
    <property type="project" value="InterPro"/>
</dbReference>
<protein>
    <submittedName>
        <fullName evidence="2">Uncharacterized protein</fullName>
    </submittedName>
</protein>
<dbReference type="PANTHER" id="PTHR33886">
    <property type="entry name" value="UNSATURATED RHAMNOGALACTURONAN HYDROLASE (EUROFUNG)"/>
    <property type="match status" value="1"/>
</dbReference>
<organism evidence="2">
    <name type="scientific">Tanacetum cinerariifolium</name>
    <name type="common">Dalmatian daisy</name>
    <name type="synonym">Chrysanthemum cinerariifolium</name>
    <dbReference type="NCBI Taxonomy" id="118510"/>
    <lineage>
        <taxon>Eukaryota</taxon>
        <taxon>Viridiplantae</taxon>
        <taxon>Streptophyta</taxon>
        <taxon>Embryophyta</taxon>
        <taxon>Tracheophyta</taxon>
        <taxon>Spermatophyta</taxon>
        <taxon>Magnoliopsida</taxon>
        <taxon>eudicotyledons</taxon>
        <taxon>Gunneridae</taxon>
        <taxon>Pentapetalae</taxon>
        <taxon>asterids</taxon>
        <taxon>campanulids</taxon>
        <taxon>Asterales</taxon>
        <taxon>Asteraceae</taxon>
        <taxon>Asteroideae</taxon>
        <taxon>Anthemideae</taxon>
        <taxon>Anthemidinae</taxon>
        <taxon>Tanacetum</taxon>
    </lineage>
</organism>
<proteinExistence type="predicted"/>
<comment type="caution">
    <text evidence="2">The sequence shown here is derived from an EMBL/GenBank/DDBJ whole genome shotgun (WGS) entry which is preliminary data.</text>
</comment>
<dbReference type="Pfam" id="PF07470">
    <property type="entry name" value="Glyco_hydro_88"/>
    <property type="match status" value="1"/>
</dbReference>
<keyword evidence="1" id="KW-0378">Hydrolase</keyword>
<evidence type="ECO:0000256" key="1">
    <source>
        <dbReference type="ARBA" id="ARBA00022801"/>
    </source>
</evidence>
<dbReference type="AlphaFoldDB" id="A0A699USL2"/>
<dbReference type="GO" id="GO:0016787">
    <property type="term" value="F:hydrolase activity"/>
    <property type="evidence" value="ECO:0007669"/>
    <property type="project" value="UniProtKB-KW"/>
</dbReference>
<dbReference type="InterPro" id="IPR010905">
    <property type="entry name" value="Glyco_hydro_88"/>
</dbReference>
<dbReference type="InterPro" id="IPR052043">
    <property type="entry name" value="PolySaccharide_Degr_Enz"/>
</dbReference>
<reference evidence="2" key="1">
    <citation type="journal article" date="2019" name="Sci. Rep.">
        <title>Draft genome of Tanacetum cinerariifolium, the natural source of mosquito coil.</title>
        <authorList>
            <person name="Yamashiro T."/>
            <person name="Shiraishi A."/>
            <person name="Satake H."/>
            <person name="Nakayama K."/>
        </authorList>
    </citation>
    <scope>NUCLEOTIDE SEQUENCE</scope>
</reference>
<dbReference type="InterPro" id="IPR012341">
    <property type="entry name" value="6hp_glycosidase-like_sf"/>
</dbReference>
<accession>A0A699USL2</accession>
<dbReference type="InterPro" id="IPR008928">
    <property type="entry name" value="6-hairpin_glycosidase_sf"/>
</dbReference>
<feature type="non-terminal residue" evidence="2">
    <location>
        <position position="1"/>
    </location>
</feature>
<sequence length="136" mass="14786">VQLLQELPASHPSRPFYVSLFKEMSARLVQLQQADGLWRSSLLDPAAYPGGETSGSGFDCYAMAWGINQGILDRVTYLGPVQKAWVALTAVVSPEGRVGWVQPIGADPRRDFSADSWEVYGTGAFLLAGSEVLKLK</sequence>
<evidence type="ECO:0000313" key="2">
    <source>
        <dbReference type="EMBL" id="GFD25460.1"/>
    </source>
</evidence>
<dbReference type="EMBL" id="BKCJ011360877">
    <property type="protein sequence ID" value="GFD25460.1"/>
    <property type="molecule type" value="Genomic_DNA"/>
</dbReference>